<reference evidence="2 3" key="1">
    <citation type="submission" date="2023-05" db="EMBL/GenBank/DDBJ databases">
        <title>B98-5 Cell Line De Novo Hybrid Assembly: An Optical Mapping Approach.</title>
        <authorList>
            <person name="Kananen K."/>
            <person name="Auerbach J.A."/>
            <person name="Kautto E."/>
            <person name="Blachly J.S."/>
        </authorList>
    </citation>
    <scope>NUCLEOTIDE SEQUENCE [LARGE SCALE GENOMIC DNA]</scope>
    <source>
        <strain evidence="2">B95-8</strain>
        <tissue evidence="2">Cell line</tissue>
    </source>
</reference>
<accession>A0ABQ9U6G5</accession>
<dbReference type="Proteomes" id="UP001266305">
    <property type="component" value="Unassembled WGS sequence"/>
</dbReference>
<evidence type="ECO:0000313" key="2">
    <source>
        <dbReference type="EMBL" id="KAK2092644.1"/>
    </source>
</evidence>
<dbReference type="EMBL" id="JASSZA010000015">
    <property type="protein sequence ID" value="KAK2092644.1"/>
    <property type="molecule type" value="Genomic_DNA"/>
</dbReference>
<comment type="caution">
    <text evidence="2">The sequence shown here is derived from an EMBL/GenBank/DDBJ whole genome shotgun (WGS) entry which is preliminary data.</text>
</comment>
<feature type="non-terminal residue" evidence="2">
    <location>
        <position position="63"/>
    </location>
</feature>
<keyword evidence="1" id="KW-1133">Transmembrane helix</keyword>
<feature type="transmembrane region" description="Helical" evidence="1">
    <location>
        <begin position="42"/>
        <end position="62"/>
    </location>
</feature>
<sequence>MTAEREVPDAHFSVDKQNISLWPREPPPKSGPSLVPRKTSTVCAALICLTLVLVASVLLQAVL</sequence>
<organism evidence="2 3">
    <name type="scientific">Saguinus oedipus</name>
    <name type="common">Cotton-top tamarin</name>
    <name type="synonym">Oedipomidas oedipus</name>
    <dbReference type="NCBI Taxonomy" id="9490"/>
    <lineage>
        <taxon>Eukaryota</taxon>
        <taxon>Metazoa</taxon>
        <taxon>Chordata</taxon>
        <taxon>Craniata</taxon>
        <taxon>Vertebrata</taxon>
        <taxon>Euteleostomi</taxon>
        <taxon>Mammalia</taxon>
        <taxon>Eutheria</taxon>
        <taxon>Euarchontoglires</taxon>
        <taxon>Primates</taxon>
        <taxon>Haplorrhini</taxon>
        <taxon>Platyrrhini</taxon>
        <taxon>Cebidae</taxon>
        <taxon>Callitrichinae</taxon>
        <taxon>Saguinus</taxon>
    </lineage>
</organism>
<protein>
    <submittedName>
        <fullName evidence="2">Uncharacterized protein</fullName>
    </submittedName>
</protein>
<evidence type="ECO:0000313" key="3">
    <source>
        <dbReference type="Proteomes" id="UP001266305"/>
    </source>
</evidence>
<proteinExistence type="predicted"/>
<keyword evidence="1" id="KW-0472">Membrane</keyword>
<evidence type="ECO:0000256" key="1">
    <source>
        <dbReference type="SAM" id="Phobius"/>
    </source>
</evidence>
<keyword evidence="3" id="KW-1185">Reference proteome</keyword>
<name>A0ABQ9U6G5_SAGOE</name>
<gene>
    <name evidence="2" type="ORF">P7K49_029173</name>
</gene>
<keyword evidence="1" id="KW-0812">Transmembrane</keyword>